<dbReference type="EMBL" id="DSVQ01000012">
    <property type="protein sequence ID" value="HGT39594.1"/>
    <property type="molecule type" value="Genomic_DNA"/>
</dbReference>
<dbReference type="SMART" id="SM00028">
    <property type="entry name" value="TPR"/>
    <property type="match status" value="6"/>
</dbReference>
<gene>
    <name evidence="1" type="ORF">ENS64_10080</name>
</gene>
<organism evidence="1">
    <name type="scientific">Schlesneria paludicola</name>
    <dbReference type="NCBI Taxonomy" id="360056"/>
    <lineage>
        <taxon>Bacteria</taxon>
        <taxon>Pseudomonadati</taxon>
        <taxon>Planctomycetota</taxon>
        <taxon>Planctomycetia</taxon>
        <taxon>Planctomycetales</taxon>
        <taxon>Planctomycetaceae</taxon>
        <taxon>Schlesneria</taxon>
    </lineage>
</organism>
<dbReference type="InterPro" id="IPR019734">
    <property type="entry name" value="TPR_rpt"/>
</dbReference>
<comment type="caution">
    <text evidence="1">The sequence shown here is derived from an EMBL/GenBank/DDBJ whole genome shotgun (WGS) entry which is preliminary data.</text>
</comment>
<dbReference type="Pfam" id="PF13181">
    <property type="entry name" value="TPR_8"/>
    <property type="match status" value="1"/>
</dbReference>
<dbReference type="SUPFAM" id="SSF48452">
    <property type="entry name" value="TPR-like"/>
    <property type="match status" value="3"/>
</dbReference>
<dbReference type="Pfam" id="PF13174">
    <property type="entry name" value="TPR_6"/>
    <property type="match status" value="1"/>
</dbReference>
<accession>A0A7C4LLG3</accession>
<dbReference type="Gene3D" id="1.25.40.10">
    <property type="entry name" value="Tetratricopeptide repeat domain"/>
    <property type="match status" value="3"/>
</dbReference>
<reference evidence="1" key="1">
    <citation type="journal article" date="2020" name="mSystems">
        <title>Genome- and Community-Level Interaction Insights into Carbon Utilization and Element Cycling Functions of Hydrothermarchaeota in Hydrothermal Sediment.</title>
        <authorList>
            <person name="Zhou Z."/>
            <person name="Liu Y."/>
            <person name="Xu W."/>
            <person name="Pan J."/>
            <person name="Luo Z.H."/>
            <person name="Li M."/>
        </authorList>
    </citation>
    <scope>NUCLEOTIDE SEQUENCE [LARGE SCALE GENOMIC DNA]</scope>
    <source>
        <strain evidence="1">SpSt-508</strain>
    </source>
</reference>
<proteinExistence type="predicted"/>
<evidence type="ECO:0000313" key="1">
    <source>
        <dbReference type="EMBL" id="HGT39594.1"/>
    </source>
</evidence>
<dbReference type="AlphaFoldDB" id="A0A7C4LLG3"/>
<dbReference type="Pfam" id="PF13432">
    <property type="entry name" value="TPR_16"/>
    <property type="match status" value="1"/>
</dbReference>
<name>A0A7C4LLG3_9PLAN</name>
<dbReference type="InterPro" id="IPR011990">
    <property type="entry name" value="TPR-like_helical_dom_sf"/>
</dbReference>
<dbReference type="PANTHER" id="PTHR12558:SF13">
    <property type="entry name" value="CELL DIVISION CYCLE PROTEIN 27 HOMOLOG"/>
    <property type="match status" value="1"/>
</dbReference>
<sequence length="425" mass="49312">MLRPRRRWRRWVVAALVLLMLFATRPWWCRGACLAMARYEFSRFDAQRAELWLNWSIRLTGEDGETVLWLARAYRRQGRLEDTRAALERALRLGAPRERLERENWLALAQSGQIREAEPHLPGLLTRPGNDGPEICEAFALGYMRSQRHAQAARLLEAWMNDWPHQARPYLLRGRLYLVQQQTRKAEADFRKALDRDAGCAEAAVELADILRGENRPKEAQPLYERWVHDRRVGTRAKVGLAGCLKALGRADEARSWLESALAAAPHDWTTLLEMGRIELEAGRYAAAEEFLRRALPLTWDDEVRYLLAQALQGQGKTDEAKPFFEQVRRTRDAFRELQRLEDELVKAPGDPQLLTQMGAILLEYADPEEGVLRLLAALDRDPRHREARQLLVRHYEQRALQRPEFQKLADWHRGFLTQPGPSER</sequence>
<dbReference type="Pfam" id="PF13424">
    <property type="entry name" value="TPR_12"/>
    <property type="match status" value="1"/>
</dbReference>
<protein>
    <submittedName>
        <fullName evidence="1">Tetratricopeptide repeat protein</fullName>
    </submittedName>
</protein>
<dbReference type="PANTHER" id="PTHR12558">
    <property type="entry name" value="CELL DIVISION CYCLE 16,23,27"/>
    <property type="match status" value="1"/>
</dbReference>